<name>A0A6V7PDP4_ANACO</name>
<dbReference type="Pfam" id="PF03171">
    <property type="entry name" value="2OG-FeII_Oxy"/>
    <property type="match status" value="1"/>
</dbReference>
<keyword evidence="1" id="KW-0479">Metal-binding</keyword>
<accession>A0A6V7PDP4</accession>
<dbReference type="Gene3D" id="2.60.120.330">
    <property type="entry name" value="B-lactam Antibiotic, Isopenicillin N Synthase, Chain"/>
    <property type="match status" value="1"/>
</dbReference>
<dbReference type="InterPro" id="IPR050295">
    <property type="entry name" value="Plant_2OG-oxidoreductases"/>
</dbReference>
<evidence type="ECO:0000259" key="4">
    <source>
        <dbReference type="PROSITE" id="PS51471"/>
    </source>
</evidence>
<sequence length="131" mass="14598">MNFHIKLREGNKLNNRSEDMELGMENGASYKEQEEEEEEEARMGKISSCAEPDDVLGVSPHSDGSSITILLQEDDIPGLQIKYKGEWIPVKPIPNALVINIGDSSRYLDGFLFHLAVTVSIEMASYSLPKT</sequence>
<keyword evidence="2" id="KW-0408">Iron</keyword>
<proteinExistence type="predicted"/>
<dbReference type="InterPro" id="IPR027443">
    <property type="entry name" value="IPNS-like_sf"/>
</dbReference>
<evidence type="ECO:0000256" key="1">
    <source>
        <dbReference type="ARBA" id="ARBA00022723"/>
    </source>
</evidence>
<dbReference type="InterPro" id="IPR044861">
    <property type="entry name" value="IPNS-like_FE2OG_OXY"/>
</dbReference>
<feature type="region of interest" description="Disordered" evidence="3">
    <location>
        <begin position="1"/>
        <end position="45"/>
    </location>
</feature>
<feature type="domain" description="Fe2OG dioxygenase" evidence="4">
    <location>
        <begin position="39"/>
        <end position="131"/>
    </location>
</feature>
<gene>
    <name evidence="5" type="ORF">CB5_LOCUS11877</name>
</gene>
<dbReference type="GO" id="GO:0046872">
    <property type="term" value="F:metal ion binding"/>
    <property type="evidence" value="ECO:0007669"/>
    <property type="project" value="UniProtKB-KW"/>
</dbReference>
<dbReference type="PANTHER" id="PTHR47991">
    <property type="entry name" value="OXOGLUTARATE/IRON-DEPENDENT DIOXYGENASE"/>
    <property type="match status" value="1"/>
</dbReference>
<reference evidence="5" key="1">
    <citation type="submission" date="2020-07" db="EMBL/GenBank/DDBJ databases">
        <authorList>
            <person name="Lin J."/>
        </authorList>
    </citation>
    <scope>NUCLEOTIDE SEQUENCE</scope>
</reference>
<dbReference type="InterPro" id="IPR005123">
    <property type="entry name" value="Oxoglu/Fe-dep_dioxygenase_dom"/>
</dbReference>
<protein>
    <recommendedName>
        <fullName evidence="4">Fe2OG dioxygenase domain-containing protein</fullName>
    </recommendedName>
</protein>
<evidence type="ECO:0000256" key="3">
    <source>
        <dbReference type="SAM" id="MobiDB-lite"/>
    </source>
</evidence>
<dbReference type="PROSITE" id="PS51471">
    <property type="entry name" value="FE2OG_OXY"/>
    <property type="match status" value="1"/>
</dbReference>
<feature type="compositionally biased region" description="Basic and acidic residues" evidence="3">
    <location>
        <begin position="1"/>
        <end position="19"/>
    </location>
</feature>
<dbReference type="AlphaFoldDB" id="A0A6V7PDP4"/>
<dbReference type="EMBL" id="LR862147">
    <property type="protein sequence ID" value="CAD1828666.1"/>
    <property type="molecule type" value="Genomic_DNA"/>
</dbReference>
<evidence type="ECO:0000256" key="2">
    <source>
        <dbReference type="ARBA" id="ARBA00023004"/>
    </source>
</evidence>
<evidence type="ECO:0000313" key="5">
    <source>
        <dbReference type="EMBL" id="CAD1828666.1"/>
    </source>
</evidence>
<organism evidence="5">
    <name type="scientific">Ananas comosus var. bracteatus</name>
    <name type="common">red pineapple</name>
    <dbReference type="NCBI Taxonomy" id="296719"/>
    <lineage>
        <taxon>Eukaryota</taxon>
        <taxon>Viridiplantae</taxon>
        <taxon>Streptophyta</taxon>
        <taxon>Embryophyta</taxon>
        <taxon>Tracheophyta</taxon>
        <taxon>Spermatophyta</taxon>
        <taxon>Magnoliopsida</taxon>
        <taxon>Liliopsida</taxon>
        <taxon>Poales</taxon>
        <taxon>Bromeliaceae</taxon>
        <taxon>Bromelioideae</taxon>
        <taxon>Ananas</taxon>
    </lineage>
</organism>
<dbReference type="SUPFAM" id="SSF51197">
    <property type="entry name" value="Clavaminate synthase-like"/>
    <property type="match status" value="1"/>
</dbReference>